<gene>
    <name evidence="1" type="ORF">CUU66_14365</name>
</gene>
<keyword evidence="2" id="KW-1185">Reference proteome</keyword>
<dbReference type="OrthoDB" id="9839539at2"/>
<accession>A0A2N5M4C9</accession>
<evidence type="ECO:0000313" key="2">
    <source>
        <dbReference type="Proteomes" id="UP000234748"/>
    </source>
</evidence>
<name>A0A2N5M4C9_9BACI</name>
<evidence type="ECO:0000313" key="1">
    <source>
        <dbReference type="EMBL" id="PLT29219.1"/>
    </source>
</evidence>
<dbReference type="AlphaFoldDB" id="A0A2N5M4C9"/>
<sequence length="85" mass="10388">MRTRSFNNRIKEDVFKVHIKSIEDMVILTHRLGCKVKYKKPTDKNWYTYRSRVKRLFNKEINECRSHLDPIFSSVVDLKKIMEER</sequence>
<organism evidence="1 2">
    <name type="scientific">Peribacillus deserti</name>
    <dbReference type="NCBI Taxonomy" id="673318"/>
    <lineage>
        <taxon>Bacteria</taxon>
        <taxon>Bacillati</taxon>
        <taxon>Bacillota</taxon>
        <taxon>Bacilli</taxon>
        <taxon>Bacillales</taxon>
        <taxon>Bacillaceae</taxon>
        <taxon>Peribacillus</taxon>
    </lineage>
</organism>
<protein>
    <submittedName>
        <fullName evidence="1">Uncharacterized protein</fullName>
    </submittedName>
</protein>
<dbReference type="RefSeq" id="WP_101643335.1">
    <property type="nucleotide sequence ID" value="NZ_PGUY01000044.1"/>
</dbReference>
<dbReference type="EMBL" id="PGUY01000044">
    <property type="protein sequence ID" value="PLT29219.1"/>
    <property type="molecule type" value="Genomic_DNA"/>
</dbReference>
<dbReference type="Proteomes" id="UP000234748">
    <property type="component" value="Unassembled WGS sequence"/>
</dbReference>
<proteinExistence type="predicted"/>
<comment type="caution">
    <text evidence="1">The sequence shown here is derived from an EMBL/GenBank/DDBJ whole genome shotgun (WGS) entry which is preliminary data.</text>
</comment>
<reference evidence="1 2" key="1">
    <citation type="submission" date="2017-11" db="EMBL/GenBank/DDBJ databases">
        <title>Comparitive Functional Genomics of Dry Heat Resistant strains isolated from the Viking Spacecraft.</title>
        <authorList>
            <person name="Seuylemezian A."/>
            <person name="Cooper K."/>
            <person name="Vaishampayan P."/>
        </authorList>
    </citation>
    <scope>NUCLEOTIDE SEQUENCE [LARGE SCALE GENOMIC DNA]</scope>
    <source>
        <strain evidence="1 2">V1-29</strain>
    </source>
</reference>